<protein>
    <submittedName>
        <fullName evidence="2">Uncharacterized protein</fullName>
    </submittedName>
</protein>
<feature type="transmembrane region" description="Helical" evidence="1">
    <location>
        <begin position="33"/>
        <end position="54"/>
    </location>
</feature>
<dbReference type="EMBL" id="JBBYHR010000002">
    <property type="protein sequence ID" value="MEL1243242.1"/>
    <property type="molecule type" value="Genomic_DNA"/>
</dbReference>
<evidence type="ECO:0000313" key="3">
    <source>
        <dbReference type="Proteomes" id="UP001464555"/>
    </source>
</evidence>
<feature type="transmembrane region" description="Helical" evidence="1">
    <location>
        <begin position="9"/>
        <end position="27"/>
    </location>
</feature>
<accession>A0ABU9HSW6</accession>
<keyword evidence="1" id="KW-0812">Transmembrane</keyword>
<sequence>MNKSWVKFGLIWGAFMAVVMNVGFPLFDGTGVNWTKFAVTLPVWLIFGLIFGYVSRKKNPKKQIDQ</sequence>
<proteinExistence type="predicted"/>
<organism evidence="2 3">
    <name type="scientific">Flavobacterium arundinis</name>
    <dbReference type="NCBI Taxonomy" id="3139143"/>
    <lineage>
        <taxon>Bacteria</taxon>
        <taxon>Pseudomonadati</taxon>
        <taxon>Bacteroidota</taxon>
        <taxon>Flavobacteriia</taxon>
        <taxon>Flavobacteriales</taxon>
        <taxon>Flavobacteriaceae</taxon>
        <taxon>Flavobacterium</taxon>
    </lineage>
</organism>
<evidence type="ECO:0000256" key="1">
    <source>
        <dbReference type="SAM" id="Phobius"/>
    </source>
</evidence>
<dbReference type="RefSeq" id="WP_341695567.1">
    <property type="nucleotide sequence ID" value="NZ_JBBYHR010000002.1"/>
</dbReference>
<comment type="caution">
    <text evidence="2">The sequence shown here is derived from an EMBL/GenBank/DDBJ whole genome shotgun (WGS) entry which is preliminary data.</text>
</comment>
<gene>
    <name evidence="2" type="ORF">AAEO56_03115</name>
</gene>
<dbReference type="Proteomes" id="UP001464555">
    <property type="component" value="Unassembled WGS sequence"/>
</dbReference>
<keyword evidence="1" id="KW-0472">Membrane</keyword>
<reference evidence="2 3" key="1">
    <citation type="submission" date="2024-04" db="EMBL/GenBank/DDBJ databases">
        <title>Flavobacterium sp. DGU11 16S ribosomal RNA gene Genome sequencing and assembly.</title>
        <authorList>
            <person name="Park S."/>
        </authorList>
    </citation>
    <scope>NUCLEOTIDE SEQUENCE [LARGE SCALE GENOMIC DNA]</scope>
    <source>
        <strain evidence="2 3">DGU11</strain>
    </source>
</reference>
<keyword evidence="1" id="KW-1133">Transmembrane helix</keyword>
<name>A0ABU9HSW6_9FLAO</name>
<keyword evidence="3" id="KW-1185">Reference proteome</keyword>
<evidence type="ECO:0000313" key="2">
    <source>
        <dbReference type="EMBL" id="MEL1243242.1"/>
    </source>
</evidence>